<dbReference type="EMBL" id="JAFIDA010000001">
    <property type="protein sequence ID" value="MBP1325128.1"/>
    <property type="molecule type" value="Genomic_DNA"/>
</dbReference>
<feature type="region of interest" description="Disordered" evidence="1">
    <location>
        <begin position="238"/>
        <end position="304"/>
    </location>
</feature>
<dbReference type="Gene3D" id="3.40.50.410">
    <property type="entry name" value="von Willebrand factor, type A domain"/>
    <property type="match status" value="1"/>
</dbReference>
<feature type="region of interest" description="Disordered" evidence="1">
    <location>
        <begin position="343"/>
        <end position="362"/>
    </location>
</feature>
<dbReference type="Pfam" id="PF00092">
    <property type="entry name" value="VWA"/>
    <property type="match status" value="1"/>
</dbReference>
<proteinExistence type="predicted"/>
<comment type="caution">
    <text evidence="3">The sequence shown here is derived from an EMBL/GenBank/DDBJ whole genome shotgun (WGS) entry which is preliminary data.</text>
</comment>
<organism evidence="3 4">
    <name type="scientific">Leucobacter exalbidus</name>
    <dbReference type="NCBI Taxonomy" id="662960"/>
    <lineage>
        <taxon>Bacteria</taxon>
        <taxon>Bacillati</taxon>
        <taxon>Actinomycetota</taxon>
        <taxon>Actinomycetes</taxon>
        <taxon>Micrococcales</taxon>
        <taxon>Microbacteriaceae</taxon>
        <taxon>Leucobacter</taxon>
    </lineage>
</organism>
<dbReference type="SMART" id="SM00327">
    <property type="entry name" value="VWA"/>
    <property type="match status" value="1"/>
</dbReference>
<evidence type="ECO:0000259" key="2">
    <source>
        <dbReference type="PROSITE" id="PS50234"/>
    </source>
</evidence>
<feature type="compositionally biased region" description="Low complexity" evidence="1">
    <location>
        <begin position="255"/>
        <end position="271"/>
    </location>
</feature>
<sequence length="634" mass="66737">MQGEVAAREALRAVAAVLGIEVTVTDDERWQLDNTGLRAGLGWYTSRGHSGAEAAALALLQLWEGVRGLRVSPERSARASMLGRARPELAPLLTAITRAQAAAEVTAVFPGMREALGAALHRGLPRDLSVETRRDQWLALVLAVGFGDVERFAGLDGLDCLYPLDLAERAGASGLDPLVLEEWARARNFGDARGEAVWWVLQAAPDRPALERFERAVALLSPGYERLLARDAADRGLGADGAVAPPNEGGAESQDSGPAADGAEADSAAPEPDAEDPEGTDAGEPQAPEEQPAQAPQGSEADNTEGADLFQADQTGDVTSFLDTPLPSEGALAAAFADIDAQPGESDAGDVRPGAGGGLGARGGEYAARVASLAPDIERMREVWHEVTHERVATVAAMGRRPQAEGEALDTRALADGLAQVRAGVKRPRVFLQREHRTRRTERSGNTDYVLLIDRSASMQGRPAQAATDTAIIMLEGLAAAARDIAQAEAVHGVDLELQLRTALIVFDSRAHLIKPLASGMSDDVRDDLIAAITSPQGSTNDAAALTVAAAQLQGVAEARQRRRIVFVISDGGTNDVVAAAHELRRLRAMGVSVWGIGLGNDDVRQRYAPGGSRVDDPGQLAETVSALIRRGLS</sequence>
<dbReference type="PROSITE" id="PS50234">
    <property type="entry name" value="VWFA"/>
    <property type="match status" value="1"/>
</dbReference>
<evidence type="ECO:0000256" key="1">
    <source>
        <dbReference type="SAM" id="MobiDB-lite"/>
    </source>
</evidence>
<feature type="compositionally biased region" description="Low complexity" evidence="1">
    <location>
        <begin position="282"/>
        <end position="301"/>
    </location>
</feature>
<evidence type="ECO:0000313" key="3">
    <source>
        <dbReference type="EMBL" id="MBP1325128.1"/>
    </source>
</evidence>
<gene>
    <name evidence="3" type="ORF">JOF28_000360</name>
</gene>
<dbReference type="RefSeq" id="WP_209704201.1">
    <property type="nucleotide sequence ID" value="NZ_JAFIDA010000001.1"/>
</dbReference>
<keyword evidence="4" id="KW-1185">Reference proteome</keyword>
<reference evidence="3" key="1">
    <citation type="submission" date="2021-02" db="EMBL/GenBank/DDBJ databases">
        <title>Sequencing the genomes of 1000 actinobacteria strains.</title>
        <authorList>
            <person name="Klenk H.-P."/>
        </authorList>
    </citation>
    <scope>NUCLEOTIDE SEQUENCE</scope>
    <source>
        <strain evidence="3">DSM 22850</strain>
    </source>
</reference>
<dbReference type="InterPro" id="IPR036465">
    <property type="entry name" value="vWFA_dom_sf"/>
</dbReference>
<feature type="compositionally biased region" description="Acidic residues" evidence="1">
    <location>
        <begin position="272"/>
        <end position="281"/>
    </location>
</feature>
<evidence type="ECO:0000313" key="4">
    <source>
        <dbReference type="Proteomes" id="UP000675163"/>
    </source>
</evidence>
<dbReference type="InterPro" id="IPR002035">
    <property type="entry name" value="VWF_A"/>
</dbReference>
<dbReference type="CDD" id="cd00198">
    <property type="entry name" value="vWFA"/>
    <property type="match status" value="1"/>
</dbReference>
<accession>A0A940T2T2</accession>
<name>A0A940T2T2_9MICO</name>
<protein>
    <submittedName>
        <fullName evidence="3">Mg-chelatase subunit ChlD</fullName>
    </submittedName>
</protein>
<dbReference type="AlphaFoldDB" id="A0A940T2T2"/>
<dbReference type="Proteomes" id="UP000675163">
    <property type="component" value="Unassembled WGS sequence"/>
</dbReference>
<feature type="domain" description="VWFA" evidence="2">
    <location>
        <begin position="448"/>
        <end position="602"/>
    </location>
</feature>
<dbReference type="SUPFAM" id="SSF53300">
    <property type="entry name" value="vWA-like"/>
    <property type="match status" value="1"/>
</dbReference>